<dbReference type="Proteomes" id="UP001157418">
    <property type="component" value="Unassembled WGS sequence"/>
</dbReference>
<organism evidence="2 3">
    <name type="scientific">Lactuca virosa</name>
    <dbReference type="NCBI Taxonomy" id="75947"/>
    <lineage>
        <taxon>Eukaryota</taxon>
        <taxon>Viridiplantae</taxon>
        <taxon>Streptophyta</taxon>
        <taxon>Embryophyta</taxon>
        <taxon>Tracheophyta</taxon>
        <taxon>Spermatophyta</taxon>
        <taxon>Magnoliopsida</taxon>
        <taxon>eudicotyledons</taxon>
        <taxon>Gunneridae</taxon>
        <taxon>Pentapetalae</taxon>
        <taxon>asterids</taxon>
        <taxon>campanulids</taxon>
        <taxon>Asterales</taxon>
        <taxon>Asteraceae</taxon>
        <taxon>Cichorioideae</taxon>
        <taxon>Cichorieae</taxon>
        <taxon>Lactucinae</taxon>
        <taxon>Lactuca</taxon>
    </lineage>
</organism>
<feature type="region of interest" description="Disordered" evidence="1">
    <location>
        <begin position="39"/>
        <end position="61"/>
    </location>
</feature>
<dbReference type="AlphaFoldDB" id="A0AAU9N342"/>
<evidence type="ECO:0000313" key="3">
    <source>
        <dbReference type="Proteomes" id="UP001157418"/>
    </source>
</evidence>
<sequence length="97" mass="10717">MTTASVSQTTVAGVAQHTAVAHHSRYHFCLHRNDELPSSALLKSPTPPDLRPSSTLSLSPLRSNKETDLLISRRMCGLGGQRLITNQNFRFIVSYLI</sequence>
<proteinExistence type="predicted"/>
<keyword evidence="3" id="KW-1185">Reference proteome</keyword>
<protein>
    <submittedName>
        <fullName evidence="2">Uncharacterized protein</fullName>
    </submittedName>
</protein>
<comment type="caution">
    <text evidence="2">The sequence shown here is derived from an EMBL/GenBank/DDBJ whole genome shotgun (WGS) entry which is preliminary data.</text>
</comment>
<gene>
    <name evidence="2" type="ORF">LVIROSA_LOCUS18049</name>
</gene>
<dbReference type="EMBL" id="CAKMRJ010003334">
    <property type="protein sequence ID" value="CAH1431328.1"/>
    <property type="molecule type" value="Genomic_DNA"/>
</dbReference>
<accession>A0AAU9N342</accession>
<reference evidence="2 3" key="1">
    <citation type="submission" date="2022-01" db="EMBL/GenBank/DDBJ databases">
        <authorList>
            <person name="Xiong W."/>
            <person name="Schranz E."/>
        </authorList>
    </citation>
    <scope>NUCLEOTIDE SEQUENCE [LARGE SCALE GENOMIC DNA]</scope>
</reference>
<evidence type="ECO:0000313" key="2">
    <source>
        <dbReference type="EMBL" id="CAH1431328.1"/>
    </source>
</evidence>
<evidence type="ECO:0000256" key="1">
    <source>
        <dbReference type="SAM" id="MobiDB-lite"/>
    </source>
</evidence>
<feature type="compositionally biased region" description="Low complexity" evidence="1">
    <location>
        <begin position="51"/>
        <end position="61"/>
    </location>
</feature>
<name>A0AAU9N342_9ASTR</name>